<evidence type="ECO:0000313" key="2">
    <source>
        <dbReference type="EMBL" id="RIH86286.1"/>
    </source>
</evidence>
<name>A0A399ES04_9DEIN</name>
<accession>A0A399ES04</accession>
<organism evidence="2 3">
    <name type="scientific">Calidithermus roseus</name>
    <dbReference type="NCBI Taxonomy" id="1644118"/>
    <lineage>
        <taxon>Bacteria</taxon>
        <taxon>Thermotogati</taxon>
        <taxon>Deinococcota</taxon>
        <taxon>Deinococci</taxon>
        <taxon>Thermales</taxon>
        <taxon>Thermaceae</taxon>
        <taxon>Calidithermus</taxon>
    </lineage>
</organism>
<dbReference type="EMBL" id="QWLA01000031">
    <property type="protein sequence ID" value="RIH86286.1"/>
    <property type="molecule type" value="Genomic_DNA"/>
</dbReference>
<dbReference type="Proteomes" id="UP000265341">
    <property type="component" value="Unassembled WGS sequence"/>
</dbReference>
<dbReference type="Pfam" id="PF19694">
    <property type="entry name" value="DUF6194"/>
    <property type="match status" value="1"/>
</dbReference>
<comment type="caution">
    <text evidence="2">The sequence shown here is derived from an EMBL/GenBank/DDBJ whole genome shotgun (WGS) entry which is preliminary data.</text>
</comment>
<sequence>MAVFLRGVYESEESNLHGDSYFFYDPERKFPFATLLTSNAHDQASDLDRPGVFRLNIGVGSDTYHSMFGQQPPFPRDGGIVNTGHDFTALDQIMPHPVYAAMSWVCVLNPGEATLEAVKRLLAEAYELDVKKHAERKARGGS</sequence>
<proteinExistence type="predicted"/>
<keyword evidence="3" id="KW-1185">Reference proteome</keyword>
<reference evidence="2 3" key="1">
    <citation type="submission" date="2018-08" db="EMBL/GenBank/DDBJ databases">
        <title>Meiothermus roseus NBRC 110900 genome sequencing project.</title>
        <authorList>
            <person name="Da Costa M.S."/>
            <person name="Albuquerque L."/>
            <person name="Raposo P."/>
            <person name="Froufe H.J.C."/>
            <person name="Barroso C.S."/>
            <person name="Egas C."/>
        </authorList>
    </citation>
    <scope>NUCLEOTIDE SEQUENCE [LARGE SCALE GENOMIC DNA]</scope>
    <source>
        <strain evidence="2 3">NBRC 110900</strain>
    </source>
</reference>
<dbReference type="RefSeq" id="WP_220452308.1">
    <property type="nucleotide sequence ID" value="NZ_QWLA01000031.1"/>
</dbReference>
<gene>
    <name evidence="2" type="ORF">Mrose_01825</name>
</gene>
<dbReference type="InterPro" id="IPR045676">
    <property type="entry name" value="DUF6194"/>
</dbReference>
<evidence type="ECO:0000259" key="1">
    <source>
        <dbReference type="Pfam" id="PF19694"/>
    </source>
</evidence>
<protein>
    <recommendedName>
        <fullName evidence="1">DUF6194 domain-containing protein</fullName>
    </recommendedName>
</protein>
<feature type="domain" description="DUF6194" evidence="1">
    <location>
        <begin position="13"/>
        <end position="137"/>
    </location>
</feature>
<evidence type="ECO:0000313" key="3">
    <source>
        <dbReference type="Proteomes" id="UP000265341"/>
    </source>
</evidence>
<dbReference type="AlphaFoldDB" id="A0A399ES04"/>